<gene>
    <name evidence="2" type="ORF">NPIL_574891</name>
</gene>
<accession>A0A8X6MTS7</accession>
<feature type="region of interest" description="Disordered" evidence="1">
    <location>
        <begin position="59"/>
        <end position="94"/>
    </location>
</feature>
<dbReference type="Proteomes" id="UP000887013">
    <property type="component" value="Unassembled WGS sequence"/>
</dbReference>
<keyword evidence="3" id="KW-1185">Reference proteome</keyword>
<proteinExistence type="predicted"/>
<dbReference type="AlphaFoldDB" id="A0A8X6MTS7"/>
<feature type="compositionally biased region" description="Basic and acidic residues" evidence="1">
    <location>
        <begin position="59"/>
        <end position="72"/>
    </location>
</feature>
<name>A0A8X6MTS7_NEPPI</name>
<organism evidence="2 3">
    <name type="scientific">Nephila pilipes</name>
    <name type="common">Giant wood spider</name>
    <name type="synonym">Nephila maculata</name>
    <dbReference type="NCBI Taxonomy" id="299642"/>
    <lineage>
        <taxon>Eukaryota</taxon>
        <taxon>Metazoa</taxon>
        <taxon>Ecdysozoa</taxon>
        <taxon>Arthropoda</taxon>
        <taxon>Chelicerata</taxon>
        <taxon>Arachnida</taxon>
        <taxon>Araneae</taxon>
        <taxon>Araneomorphae</taxon>
        <taxon>Entelegynae</taxon>
        <taxon>Araneoidea</taxon>
        <taxon>Nephilidae</taxon>
        <taxon>Nephila</taxon>
    </lineage>
</organism>
<evidence type="ECO:0000256" key="1">
    <source>
        <dbReference type="SAM" id="MobiDB-lite"/>
    </source>
</evidence>
<comment type="caution">
    <text evidence="2">The sequence shown here is derived from an EMBL/GenBank/DDBJ whole genome shotgun (WGS) entry which is preliminary data.</text>
</comment>
<sequence length="94" mass="10941">MFCELQTKRRISISFHTSKGKHFPATSPVSSHSNILRLLKIHFGRACLLFRTTRITNEGKKYDQNGIDERRVKTPRPKTSSNASSKQFIHRQER</sequence>
<dbReference type="EMBL" id="BMAW01002217">
    <property type="protein sequence ID" value="GFS77511.1"/>
    <property type="molecule type" value="Genomic_DNA"/>
</dbReference>
<feature type="compositionally biased region" description="Polar residues" evidence="1">
    <location>
        <begin position="77"/>
        <end position="87"/>
    </location>
</feature>
<reference evidence="2" key="1">
    <citation type="submission" date="2020-08" db="EMBL/GenBank/DDBJ databases">
        <title>Multicomponent nature underlies the extraordinary mechanical properties of spider dragline silk.</title>
        <authorList>
            <person name="Kono N."/>
            <person name="Nakamura H."/>
            <person name="Mori M."/>
            <person name="Yoshida Y."/>
            <person name="Ohtoshi R."/>
            <person name="Malay A.D."/>
            <person name="Moran D.A.P."/>
            <person name="Tomita M."/>
            <person name="Numata K."/>
            <person name="Arakawa K."/>
        </authorList>
    </citation>
    <scope>NUCLEOTIDE SEQUENCE</scope>
</reference>
<evidence type="ECO:0000313" key="2">
    <source>
        <dbReference type="EMBL" id="GFS77511.1"/>
    </source>
</evidence>
<protein>
    <submittedName>
        <fullName evidence="2">Uncharacterized protein</fullName>
    </submittedName>
</protein>
<evidence type="ECO:0000313" key="3">
    <source>
        <dbReference type="Proteomes" id="UP000887013"/>
    </source>
</evidence>